<dbReference type="RefSeq" id="WP_167488710.1">
    <property type="nucleotide sequence ID" value="NZ_CP046173.1"/>
</dbReference>
<feature type="domain" description="Tyr recombinase" evidence="2">
    <location>
        <begin position="1"/>
        <end position="101"/>
    </location>
</feature>
<gene>
    <name evidence="3" type="ORF">F6W96_26850</name>
</gene>
<dbReference type="Proteomes" id="UP000500953">
    <property type="component" value="Chromosome"/>
</dbReference>
<evidence type="ECO:0000259" key="2">
    <source>
        <dbReference type="PROSITE" id="PS51898"/>
    </source>
</evidence>
<evidence type="ECO:0000256" key="1">
    <source>
        <dbReference type="ARBA" id="ARBA00023172"/>
    </source>
</evidence>
<evidence type="ECO:0000313" key="4">
    <source>
        <dbReference type="Proteomes" id="UP000500953"/>
    </source>
</evidence>
<keyword evidence="1" id="KW-0233">DNA recombination</keyword>
<organism evidence="3 4">
    <name type="scientific">Nocardia terpenica</name>
    <dbReference type="NCBI Taxonomy" id="455432"/>
    <lineage>
        <taxon>Bacteria</taxon>
        <taxon>Bacillati</taxon>
        <taxon>Actinomycetota</taxon>
        <taxon>Actinomycetes</taxon>
        <taxon>Mycobacteriales</taxon>
        <taxon>Nocardiaceae</taxon>
        <taxon>Nocardia</taxon>
    </lineage>
</organism>
<dbReference type="SUPFAM" id="SSF56349">
    <property type="entry name" value="DNA breaking-rejoining enzymes"/>
    <property type="match status" value="1"/>
</dbReference>
<dbReference type="Pfam" id="PF00589">
    <property type="entry name" value="Phage_integrase"/>
    <property type="match status" value="1"/>
</dbReference>
<dbReference type="InterPro" id="IPR013762">
    <property type="entry name" value="Integrase-like_cat_sf"/>
</dbReference>
<dbReference type="AlphaFoldDB" id="A0A6G9Z7T3"/>
<dbReference type="GO" id="GO:0003677">
    <property type="term" value="F:DNA binding"/>
    <property type="evidence" value="ECO:0007669"/>
    <property type="project" value="InterPro"/>
</dbReference>
<name>A0A6G9Z7T3_9NOCA</name>
<dbReference type="GO" id="GO:0015074">
    <property type="term" value="P:DNA integration"/>
    <property type="evidence" value="ECO:0007669"/>
    <property type="project" value="InterPro"/>
</dbReference>
<sequence length="101" mass="11160">MVRIEKEGTVPMPAGVHSALSAFLATEKRGRHDLVFRTTFGNTWCADGMGERFRAAAEKAKVPDCFSWHDLRHFYASALVERGASVKTVQVRLGHSSPMSP</sequence>
<dbReference type="CDD" id="cd00397">
    <property type="entry name" value="DNA_BRE_C"/>
    <property type="match status" value="1"/>
</dbReference>
<proteinExistence type="predicted"/>
<dbReference type="GO" id="GO:0006310">
    <property type="term" value="P:DNA recombination"/>
    <property type="evidence" value="ECO:0007669"/>
    <property type="project" value="UniProtKB-KW"/>
</dbReference>
<dbReference type="InterPro" id="IPR002104">
    <property type="entry name" value="Integrase_catalytic"/>
</dbReference>
<dbReference type="Gene3D" id="1.10.443.10">
    <property type="entry name" value="Intergrase catalytic core"/>
    <property type="match status" value="1"/>
</dbReference>
<evidence type="ECO:0000313" key="3">
    <source>
        <dbReference type="EMBL" id="QIS21417.1"/>
    </source>
</evidence>
<protein>
    <submittedName>
        <fullName evidence="3">Tyrosine-type recombinase/integrase</fullName>
    </submittedName>
</protein>
<dbReference type="InterPro" id="IPR011010">
    <property type="entry name" value="DNA_brk_join_enz"/>
</dbReference>
<reference evidence="3 4" key="1">
    <citation type="journal article" date="2019" name="ACS Chem. Biol.">
        <title>Identification and Mobilization of a Cryptic Antibiotic Biosynthesis Gene Locus from a Human-Pathogenic Nocardia Isolate.</title>
        <authorList>
            <person name="Herisse M."/>
            <person name="Ishida K."/>
            <person name="Porter J.L."/>
            <person name="Howden B."/>
            <person name="Hertweck C."/>
            <person name="Stinear T.P."/>
            <person name="Pidot S.J."/>
        </authorList>
    </citation>
    <scope>NUCLEOTIDE SEQUENCE [LARGE SCALE GENOMIC DNA]</scope>
    <source>
        <strain evidence="3 4">AUSMDU00012715</strain>
    </source>
</reference>
<dbReference type="PROSITE" id="PS51898">
    <property type="entry name" value="TYR_RECOMBINASE"/>
    <property type="match status" value="1"/>
</dbReference>
<dbReference type="EMBL" id="CP046173">
    <property type="protein sequence ID" value="QIS21417.1"/>
    <property type="molecule type" value="Genomic_DNA"/>
</dbReference>
<accession>A0A6G9Z7T3</accession>